<dbReference type="Gene3D" id="3.30.70.270">
    <property type="match status" value="1"/>
</dbReference>
<evidence type="ECO:0000313" key="4">
    <source>
        <dbReference type="EMBL" id="EIJ43893.1"/>
    </source>
</evidence>
<dbReference type="EMBL" id="JH600070">
    <property type="protein sequence ID" value="EIJ43893.1"/>
    <property type="molecule type" value="Genomic_DNA"/>
</dbReference>
<sequence length="491" mass="56644">MIIDTGKTMPTYYLRMEGVNLSAVLDDTNQISVIRGASFLLRDAAKEVSKQFNDKNIISVGASIGLFAFEANTPEKAQETADNVVKALNENDKFKHFNFVVDIQAETSEFIRDKEALIARNRFRQMQQFSLVIPEKNDKADTLVCELTNLTPAIVEKERIGEEKKAVSSSVSVRLKYGREQKKGFYKDETGLNYEFTDDLHELSEKDNSYAKLADKIAVLYLDGNSFSKIQTNHCKNKESQVKFDHDVQGKRKNFLKNLLETIVKDPHFLNYNKVRLETLLWGGDEMLFVVPAWRGLQLLMAFYAFSQDWKFENERLTHAGGLVFCRAKTPIRRIRQFAQELADEVKNKDKDGSYRKDNFFDYMVLESIDYPSESPSSLRKKIHPSLSASHLPLRPFTKEGFDSLAYLVHIPKSQAYQIVHAINGDKSRFEEQRNRLTTVLGDEKDEDGKKISDQIDPYLDEAFPNQSKEWQWIHLVELWDYICYSDTNSK</sequence>
<keyword evidence="1" id="KW-0547">Nucleotide-binding</keyword>
<name>I3CJV0_9GAMM</name>
<feature type="domain" description="Cas10/Cmr2 second palm" evidence="3">
    <location>
        <begin position="217"/>
        <end position="352"/>
    </location>
</feature>
<evidence type="ECO:0000256" key="1">
    <source>
        <dbReference type="ARBA" id="ARBA00022741"/>
    </source>
</evidence>
<dbReference type="Pfam" id="PF22335">
    <property type="entry name" value="Cas10-Cmr2_palm2"/>
    <property type="match status" value="1"/>
</dbReference>
<evidence type="ECO:0000313" key="5">
    <source>
        <dbReference type="Proteomes" id="UP000005744"/>
    </source>
</evidence>
<dbReference type="eggNOG" id="COG1353">
    <property type="taxonomic scope" value="Bacteria"/>
</dbReference>
<dbReference type="Proteomes" id="UP000005744">
    <property type="component" value="Unassembled WGS sequence"/>
</dbReference>
<dbReference type="GO" id="GO:0000166">
    <property type="term" value="F:nucleotide binding"/>
    <property type="evidence" value="ECO:0007669"/>
    <property type="project" value="UniProtKB-KW"/>
</dbReference>
<proteinExistence type="predicted"/>
<dbReference type="InterPro" id="IPR043128">
    <property type="entry name" value="Rev_trsase/Diguanyl_cyclase"/>
</dbReference>
<evidence type="ECO:0000259" key="3">
    <source>
        <dbReference type="Pfam" id="PF22335"/>
    </source>
</evidence>
<accession>I3CJV0</accession>
<dbReference type="HOGENOM" id="CLU_036473_0_0_6"/>
<keyword evidence="2" id="KW-0051">Antiviral defense</keyword>
<evidence type="ECO:0000256" key="2">
    <source>
        <dbReference type="ARBA" id="ARBA00023118"/>
    </source>
</evidence>
<organism evidence="4 5">
    <name type="scientific">Beggiatoa alba B18LD</name>
    <dbReference type="NCBI Taxonomy" id="395493"/>
    <lineage>
        <taxon>Bacteria</taxon>
        <taxon>Pseudomonadati</taxon>
        <taxon>Pseudomonadota</taxon>
        <taxon>Gammaproteobacteria</taxon>
        <taxon>Thiotrichales</taxon>
        <taxon>Thiotrichaceae</taxon>
        <taxon>Beggiatoa</taxon>
    </lineage>
</organism>
<dbReference type="GO" id="GO:0051607">
    <property type="term" value="P:defense response to virus"/>
    <property type="evidence" value="ECO:0007669"/>
    <property type="project" value="UniProtKB-KW"/>
</dbReference>
<dbReference type="STRING" id="395493.BegalDRAFT_3067"/>
<gene>
    <name evidence="4" type="ORF">BegalDRAFT_3067</name>
</gene>
<keyword evidence="5" id="KW-1185">Reference proteome</keyword>
<dbReference type="InterPro" id="IPR054767">
    <property type="entry name" value="Cas10-Cmr2_palm2"/>
</dbReference>
<dbReference type="AlphaFoldDB" id="I3CJV0"/>
<reference evidence="4 5" key="1">
    <citation type="submission" date="2011-11" db="EMBL/GenBank/DDBJ databases">
        <title>Improved High-Quality Draft sequence of Beggiatoa alba B18lD.</title>
        <authorList>
            <consortium name="US DOE Joint Genome Institute"/>
            <person name="Lucas S."/>
            <person name="Han J."/>
            <person name="Lapidus A."/>
            <person name="Cheng J.-F."/>
            <person name="Goodwin L."/>
            <person name="Pitluck S."/>
            <person name="Peters L."/>
            <person name="Mikhailova N."/>
            <person name="Held B."/>
            <person name="Detter J.C."/>
            <person name="Han C."/>
            <person name="Tapia R."/>
            <person name="Land M."/>
            <person name="Hauser L."/>
            <person name="Kyrpides N."/>
            <person name="Ivanova N."/>
            <person name="Pagani I."/>
            <person name="Samuel K."/>
            <person name="Teske A."/>
            <person name="Mueller J."/>
            <person name="Woyke T."/>
        </authorList>
    </citation>
    <scope>NUCLEOTIDE SEQUENCE [LARGE SCALE GENOMIC DNA]</scope>
    <source>
        <strain evidence="4 5">B18LD</strain>
    </source>
</reference>
<protein>
    <recommendedName>
        <fullName evidence="3">Cas10/Cmr2 second palm domain-containing protein</fullName>
    </recommendedName>
</protein>